<keyword evidence="2" id="KW-0472">Membrane</keyword>
<dbReference type="Proteomes" id="UP000617681">
    <property type="component" value="Chromosome"/>
</dbReference>
<evidence type="ECO:0000256" key="1">
    <source>
        <dbReference type="SAM" id="MobiDB-lite"/>
    </source>
</evidence>
<reference evidence="3 5" key="1">
    <citation type="submission" date="2020-12" db="EMBL/GenBank/DDBJ databases">
        <title>FDA dAtabase for Regulatory Grade micrObial Sequences (FDA-ARGOS): Supporting development and validation of Infectious Disease Dx tests.</title>
        <authorList>
            <person name="Sproer C."/>
            <person name="Gronow S."/>
            <person name="Severitt S."/>
            <person name="Schroder I."/>
            <person name="Tallon L."/>
            <person name="Sadzewicz L."/>
            <person name="Zhao X."/>
            <person name="Boylan J."/>
            <person name="Ott S."/>
            <person name="Bowen H."/>
            <person name="Vavikolanu K."/>
            <person name="Mehta A."/>
            <person name="Aluvathingal J."/>
            <person name="Nadendla S."/>
            <person name="Lowell S."/>
            <person name="Myers T."/>
            <person name="Yan Y."/>
            <person name="Sichtig H."/>
        </authorList>
    </citation>
    <scope>NUCLEOTIDE SEQUENCE [LARGE SCALE GENOMIC DNA]</scope>
    <source>
        <strain evidence="3 5">FDAARGOS_1053</strain>
        <strain evidence="4">FDAARGOS_1191</strain>
    </source>
</reference>
<dbReference type="Proteomes" id="UP000596145">
    <property type="component" value="Chromosome"/>
</dbReference>
<dbReference type="GeneID" id="92759135"/>
<sequence length="129" mass="13563">MTENHALRGDASTATAVSGAHGEVATEKREIGSLDVDRYVDGYQPVSFVAPHSSLLKTSTWIGMGLILATLAGIGTLVFAAAGGAPTMNSTIFTAGIIITVVLLVSGFGLVFYGRRDWKKFSKATGYKH</sequence>
<evidence type="ECO:0000313" key="4">
    <source>
        <dbReference type="EMBL" id="QRP70981.1"/>
    </source>
</evidence>
<protein>
    <recommendedName>
        <fullName evidence="6">Transmembrane protein</fullName>
    </recommendedName>
</protein>
<evidence type="ECO:0000256" key="2">
    <source>
        <dbReference type="SAM" id="Phobius"/>
    </source>
</evidence>
<evidence type="ECO:0000313" key="5">
    <source>
        <dbReference type="Proteomes" id="UP000596145"/>
    </source>
</evidence>
<feature type="transmembrane region" description="Helical" evidence="2">
    <location>
        <begin position="91"/>
        <end position="113"/>
    </location>
</feature>
<keyword evidence="2" id="KW-0812">Transmembrane</keyword>
<organism evidence="3 5">
    <name type="scientific">Corynebacterium glucuronolyticum</name>
    <dbReference type="NCBI Taxonomy" id="39791"/>
    <lineage>
        <taxon>Bacteria</taxon>
        <taxon>Bacillati</taxon>
        <taxon>Actinomycetota</taxon>
        <taxon>Actinomycetes</taxon>
        <taxon>Mycobacteriales</taxon>
        <taxon>Corynebacteriaceae</taxon>
        <taxon>Corynebacterium</taxon>
    </lineage>
</organism>
<gene>
    <name evidence="3" type="ORF">I6I10_00910</name>
    <name evidence="4" type="ORF">I6J21_02135</name>
</gene>
<dbReference type="AlphaFoldDB" id="A0A7T4EFQ9"/>
<dbReference type="EMBL" id="CP066007">
    <property type="protein sequence ID" value="QQB46551.1"/>
    <property type="molecule type" value="Genomic_DNA"/>
</dbReference>
<proteinExistence type="predicted"/>
<evidence type="ECO:0008006" key="6">
    <source>
        <dbReference type="Google" id="ProtNLM"/>
    </source>
</evidence>
<accession>A0A7T4EFQ9</accession>
<keyword evidence="2" id="KW-1133">Transmembrane helix</keyword>
<feature type="region of interest" description="Disordered" evidence="1">
    <location>
        <begin position="1"/>
        <end position="21"/>
    </location>
</feature>
<dbReference type="OrthoDB" id="4422894at2"/>
<name>A0A7T4EFQ9_9CORY</name>
<dbReference type="RefSeq" id="WP_005394715.1">
    <property type="nucleotide sequence ID" value="NZ_CP066007.1"/>
</dbReference>
<dbReference type="EMBL" id="CP069534">
    <property type="protein sequence ID" value="QRP70981.1"/>
    <property type="molecule type" value="Genomic_DNA"/>
</dbReference>
<evidence type="ECO:0000313" key="3">
    <source>
        <dbReference type="EMBL" id="QQB46551.1"/>
    </source>
</evidence>
<feature type="transmembrane region" description="Helical" evidence="2">
    <location>
        <begin position="61"/>
        <end position="85"/>
    </location>
</feature>